<organism evidence="2 3">
    <name type="scientific">Nitrobacter hamburgensis (strain DSM 10229 / NCIMB 13809 / X14)</name>
    <dbReference type="NCBI Taxonomy" id="323097"/>
    <lineage>
        <taxon>Bacteria</taxon>
        <taxon>Pseudomonadati</taxon>
        <taxon>Pseudomonadota</taxon>
        <taxon>Alphaproteobacteria</taxon>
        <taxon>Hyphomicrobiales</taxon>
        <taxon>Nitrobacteraceae</taxon>
        <taxon>Nitrobacter</taxon>
    </lineage>
</organism>
<dbReference type="HOGENOM" id="CLU_808522_0_0_5"/>
<evidence type="ECO:0000256" key="1">
    <source>
        <dbReference type="SAM" id="SignalP"/>
    </source>
</evidence>
<evidence type="ECO:0000313" key="2">
    <source>
        <dbReference type="EMBL" id="ABE64552.1"/>
    </source>
</evidence>
<evidence type="ECO:0000313" key="3">
    <source>
        <dbReference type="Proteomes" id="UP000001953"/>
    </source>
</evidence>
<protein>
    <submittedName>
        <fullName evidence="2">Uncharacterized protein</fullName>
    </submittedName>
</protein>
<proteinExistence type="predicted"/>
<dbReference type="STRING" id="323097.Nham_3849"/>
<feature type="signal peptide" evidence="1">
    <location>
        <begin position="1"/>
        <end position="20"/>
    </location>
</feature>
<dbReference type="AlphaFoldDB" id="Q1QGU5"/>
<dbReference type="KEGG" id="nha:Nham_3849"/>
<dbReference type="EMBL" id="CP000319">
    <property type="protein sequence ID" value="ABE64552.1"/>
    <property type="molecule type" value="Genomic_DNA"/>
</dbReference>
<feature type="chain" id="PRO_5004195841" evidence="1">
    <location>
        <begin position="21"/>
        <end position="343"/>
    </location>
</feature>
<keyword evidence="1" id="KW-0732">Signal</keyword>
<accession>Q1QGU5</accession>
<dbReference type="Proteomes" id="UP000001953">
    <property type="component" value="Chromosome"/>
</dbReference>
<name>Q1QGU5_NITHX</name>
<sequence length="343" mass="34957">MRKIFSMTLALALASGSALALEAATTGSQATQATVGVINSKVDTSIAALQSRLDKMEACEAQRKFYAPADPKKDSNGCVGVGDYDLNMASTSNVNLANGRVYSTNSASNNWGGLFYGPSNYGGVYGQAGIYGVYGNATGNGYGVIGNATADSGGIGGSFYGGNSGVRAYGAAYGVLGNATNGWAGYFTGTYGVVGISNGAGTWGVESYGYGSGAGSVYIGNDKGDARLCLNGSCTTSLPSAGYYTLISSGYRGSMSRTNSSGRGMMVMASGGLNSSCGGNYANPSNLNGYVNGNWVTYSNDNNIEMGKGSQLTFFVPPGSYYSVTSSPYGCGNGYFYVSEAVI</sequence>
<reference evidence="2 3" key="1">
    <citation type="submission" date="2006-03" db="EMBL/GenBank/DDBJ databases">
        <title>Complete sequence of chromosome of Nitrobacter hamburgensis X14.</title>
        <authorList>
            <consortium name="US DOE Joint Genome Institute"/>
            <person name="Copeland A."/>
            <person name="Lucas S."/>
            <person name="Lapidus A."/>
            <person name="Barry K."/>
            <person name="Detter J.C."/>
            <person name="Glavina del Rio T."/>
            <person name="Hammon N."/>
            <person name="Israni S."/>
            <person name="Dalin E."/>
            <person name="Tice H."/>
            <person name="Pitluck S."/>
            <person name="Chain P."/>
            <person name="Malfatti S."/>
            <person name="Shin M."/>
            <person name="Vergez L."/>
            <person name="Schmutz J."/>
            <person name="Larimer F."/>
            <person name="Land M."/>
            <person name="Hauser L."/>
            <person name="Kyrpides N."/>
            <person name="Ivanova N."/>
            <person name="Ward B."/>
            <person name="Arp D."/>
            <person name="Klotz M."/>
            <person name="Stein L."/>
            <person name="O'Mullan G."/>
            <person name="Starkenburg S."/>
            <person name="Sayavedra L."/>
            <person name="Poret-Peterson A.T."/>
            <person name="Gentry M.E."/>
            <person name="Bruce D."/>
            <person name="Richardson P."/>
        </authorList>
    </citation>
    <scope>NUCLEOTIDE SEQUENCE [LARGE SCALE GENOMIC DNA]</scope>
    <source>
        <strain evidence="3">DSM 10229 / NCIMB 13809 / X14</strain>
    </source>
</reference>
<gene>
    <name evidence="2" type="ordered locus">Nham_3849</name>
</gene>
<keyword evidence="3" id="KW-1185">Reference proteome</keyword>